<name>A0AAV7QW62_PLEWA</name>
<proteinExistence type="predicted"/>
<feature type="compositionally biased region" description="Basic and acidic residues" evidence="1">
    <location>
        <begin position="75"/>
        <end position="99"/>
    </location>
</feature>
<comment type="caution">
    <text evidence="2">The sequence shown here is derived from an EMBL/GenBank/DDBJ whole genome shotgun (WGS) entry which is preliminary data.</text>
</comment>
<dbReference type="Proteomes" id="UP001066276">
    <property type="component" value="Chromosome 6"/>
</dbReference>
<accession>A0AAV7QW62</accession>
<evidence type="ECO:0000313" key="3">
    <source>
        <dbReference type="Proteomes" id="UP001066276"/>
    </source>
</evidence>
<protein>
    <submittedName>
        <fullName evidence="2">Uncharacterized protein</fullName>
    </submittedName>
</protein>
<feature type="compositionally biased region" description="Basic and acidic residues" evidence="1">
    <location>
        <begin position="122"/>
        <end position="133"/>
    </location>
</feature>
<gene>
    <name evidence="2" type="ORF">NDU88_011072</name>
</gene>
<evidence type="ECO:0000256" key="1">
    <source>
        <dbReference type="SAM" id="MobiDB-lite"/>
    </source>
</evidence>
<dbReference type="AlphaFoldDB" id="A0AAV7QW62"/>
<evidence type="ECO:0000313" key="2">
    <source>
        <dbReference type="EMBL" id="KAJ1144777.1"/>
    </source>
</evidence>
<reference evidence="2" key="1">
    <citation type="journal article" date="2022" name="bioRxiv">
        <title>Sequencing and chromosome-scale assembly of the giantPleurodeles waltlgenome.</title>
        <authorList>
            <person name="Brown T."/>
            <person name="Elewa A."/>
            <person name="Iarovenko S."/>
            <person name="Subramanian E."/>
            <person name="Araus A.J."/>
            <person name="Petzold A."/>
            <person name="Susuki M."/>
            <person name="Suzuki K.-i.T."/>
            <person name="Hayashi T."/>
            <person name="Toyoda A."/>
            <person name="Oliveira C."/>
            <person name="Osipova E."/>
            <person name="Leigh N.D."/>
            <person name="Simon A."/>
            <person name="Yun M.H."/>
        </authorList>
    </citation>
    <scope>NUCLEOTIDE SEQUENCE</scope>
    <source>
        <strain evidence="2">20211129_DDA</strain>
        <tissue evidence="2">Liver</tissue>
    </source>
</reference>
<organism evidence="2 3">
    <name type="scientific">Pleurodeles waltl</name>
    <name type="common">Iberian ribbed newt</name>
    <dbReference type="NCBI Taxonomy" id="8319"/>
    <lineage>
        <taxon>Eukaryota</taxon>
        <taxon>Metazoa</taxon>
        <taxon>Chordata</taxon>
        <taxon>Craniata</taxon>
        <taxon>Vertebrata</taxon>
        <taxon>Euteleostomi</taxon>
        <taxon>Amphibia</taxon>
        <taxon>Batrachia</taxon>
        <taxon>Caudata</taxon>
        <taxon>Salamandroidea</taxon>
        <taxon>Salamandridae</taxon>
        <taxon>Pleurodelinae</taxon>
        <taxon>Pleurodeles</taxon>
    </lineage>
</organism>
<sequence length="133" mass="14748">MSGTRAVPVAYTFVEQADVLLAGADWDLKASTRPECGMDSISTEAARRASLFIGSLQRSREGWAVKGVAPPPQEETIRRRIQKETTGERTAQRRSDHGGAEAGDAWNPWEESGPEPTPLQYRPRDEDRWPRGA</sequence>
<feature type="region of interest" description="Disordered" evidence="1">
    <location>
        <begin position="63"/>
        <end position="133"/>
    </location>
</feature>
<dbReference type="EMBL" id="JANPWB010000010">
    <property type="protein sequence ID" value="KAJ1144777.1"/>
    <property type="molecule type" value="Genomic_DNA"/>
</dbReference>
<keyword evidence="3" id="KW-1185">Reference proteome</keyword>